<comment type="caution">
    <text evidence="3">The sequence shown here is derived from an EMBL/GenBank/DDBJ whole genome shotgun (WGS) entry which is preliminary data.</text>
</comment>
<dbReference type="Pfam" id="PF24681">
    <property type="entry name" value="Kelch_KLHDC2_KLHL20_DRC7"/>
    <property type="match status" value="1"/>
</dbReference>
<proteinExistence type="predicted"/>
<dbReference type="Proteomes" id="UP000822476">
    <property type="component" value="Unassembled WGS sequence"/>
</dbReference>
<feature type="region of interest" description="Disordered" evidence="2">
    <location>
        <begin position="1"/>
        <end position="22"/>
    </location>
</feature>
<dbReference type="Gene3D" id="2.120.10.80">
    <property type="entry name" value="Kelch-type beta propeller"/>
    <property type="match status" value="2"/>
</dbReference>
<evidence type="ECO:0000256" key="2">
    <source>
        <dbReference type="SAM" id="MobiDB-lite"/>
    </source>
</evidence>
<dbReference type="SUPFAM" id="SSF117281">
    <property type="entry name" value="Kelch motif"/>
    <property type="match status" value="1"/>
</dbReference>
<organism evidence="3 4">
    <name type="scientific">Paragonimus skrjabini miyazakii</name>
    <dbReference type="NCBI Taxonomy" id="59628"/>
    <lineage>
        <taxon>Eukaryota</taxon>
        <taxon>Metazoa</taxon>
        <taxon>Spiralia</taxon>
        <taxon>Lophotrochozoa</taxon>
        <taxon>Platyhelminthes</taxon>
        <taxon>Trematoda</taxon>
        <taxon>Digenea</taxon>
        <taxon>Plagiorchiida</taxon>
        <taxon>Troglotremata</taxon>
        <taxon>Troglotrematidae</taxon>
        <taxon>Paragonimus</taxon>
    </lineage>
</organism>
<dbReference type="EMBL" id="JTDE01002123">
    <property type="protein sequence ID" value="KAF7257833.1"/>
    <property type="molecule type" value="Genomic_DNA"/>
</dbReference>
<keyword evidence="1" id="KW-0880">Kelch repeat</keyword>
<dbReference type="InterPro" id="IPR006652">
    <property type="entry name" value="Kelch_1"/>
</dbReference>
<dbReference type="PANTHER" id="PTHR46063">
    <property type="entry name" value="KELCH DOMAIN-CONTAINING PROTEIN"/>
    <property type="match status" value="1"/>
</dbReference>
<feature type="compositionally biased region" description="Acidic residues" evidence="2">
    <location>
        <begin position="532"/>
        <end position="550"/>
    </location>
</feature>
<dbReference type="PANTHER" id="PTHR46063:SF1">
    <property type="entry name" value="KELCH DOMAIN-CONTAINING PROTEIN 4"/>
    <property type="match status" value="1"/>
</dbReference>
<dbReference type="InterPro" id="IPR015915">
    <property type="entry name" value="Kelch-typ_b-propeller"/>
</dbReference>
<dbReference type="InterPro" id="IPR052588">
    <property type="entry name" value="Kelch_domain_protein"/>
</dbReference>
<feature type="region of interest" description="Disordered" evidence="2">
    <location>
        <begin position="492"/>
        <end position="561"/>
    </location>
</feature>
<accession>A0A8S9YXN7</accession>
<dbReference type="Pfam" id="PF01344">
    <property type="entry name" value="Kelch_1"/>
    <property type="match status" value="1"/>
</dbReference>
<feature type="compositionally biased region" description="Basic and acidic residues" evidence="2">
    <location>
        <begin position="11"/>
        <end position="22"/>
    </location>
</feature>
<evidence type="ECO:0000256" key="1">
    <source>
        <dbReference type="ARBA" id="ARBA00022441"/>
    </source>
</evidence>
<evidence type="ECO:0000313" key="3">
    <source>
        <dbReference type="EMBL" id="KAF7257833.1"/>
    </source>
</evidence>
<evidence type="ECO:0008006" key="5">
    <source>
        <dbReference type="Google" id="ProtNLM"/>
    </source>
</evidence>
<dbReference type="OrthoDB" id="4447at2759"/>
<keyword evidence="4" id="KW-1185">Reference proteome</keyword>
<name>A0A8S9YXN7_9TREM</name>
<protein>
    <recommendedName>
        <fullName evidence="5">Kelch domain-containing protein 4</fullName>
    </recommendedName>
</protein>
<feature type="compositionally biased region" description="Basic residues" evidence="2">
    <location>
        <begin position="1"/>
        <end position="10"/>
    </location>
</feature>
<evidence type="ECO:0000313" key="4">
    <source>
        <dbReference type="Proteomes" id="UP000822476"/>
    </source>
</evidence>
<sequence>MGRKNKTKKGKGTEKTLKKTQHKLEKKLAKVEKESGEQSIEQLIEEFQQEQKKITEVTISPCSPPSPRSHFTLTASPESDELVLFGGEYYDGKKTTMFSDLFIYHCKDNRWDVIKSSNTPPPRSGHQAVYIKTSNTPASVWVFGGEYASPTQLRFYHYKDLWCLRLRTRKWERLRIEGSCPCARSGHRMVAWKNSFMLFGGFSDTGSKTVYFNDMWMFDLDVMQWNPVKLTGDVPSPRSGCLFFPGSDMKSLYIFGGYFKEYVTRDMERGVPCADFFRLNIEKDALIARCICVRTSGIRPKPPRSAMAGVLQTANRVVLFGGVHDIESEDGESVVGHFHNDMYVVDLEKAKWHLFNYTTGKQLVKSNPPVVSTHDNSDSMKLSDFTANPPIDGASCSLLSDGVFTLTLQGSTEAATHDKSAAITQNGDGNLARTIPSPRSSPGVVVLGSTLYVYGGFYEVGDRKITLDDLYCLDLSQPISWQCLFNGSQAEQEWYGSDSEEEEDEDEEVEDSNDNLSDSGVMEVDVAASAANEDDGTISSEDDSDEELIEDAPAPVPSETQNGYWDRTMLFWCSLVRQGLGEDETILPTTSQVPYDPAVLSLAKRLAKDFYDNNSQKKT</sequence>
<gene>
    <name evidence="3" type="ORF">EG68_04608</name>
</gene>
<reference evidence="3" key="1">
    <citation type="submission" date="2019-07" db="EMBL/GenBank/DDBJ databases">
        <title>Annotation for the trematode Paragonimus miyazaki's.</title>
        <authorList>
            <person name="Choi Y.-J."/>
        </authorList>
    </citation>
    <scope>NUCLEOTIDE SEQUENCE</scope>
    <source>
        <strain evidence="3">Japan</strain>
    </source>
</reference>
<feature type="compositionally biased region" description="Acidic residues" evidence="2">
    <location>
        <begin position="498"/>
        <end position="513"/>
    </location>
</feature>
<dbReference type="AlphaFoldDB" id="A0A8S9YXN7"/>